<dbReference type="AlphaFoldDB" id="A0A0V1B0F4"/>
<name>A0A0V1B0F4_TRISP</name>
<dbReference type="Proteomes" id="UP000054776">
    <property type="component" value="Unassembled WGS sequence"/>
</dbReference>
<gene>
    <name evidence="1" type="ORF">T01_2119</name>
</gene>
<sequence>MYCSNYFTSIAAVRDRSAGTKIEKLGNRIFTSLEAFGKLLFCLINFVSSRNMRKHVLLKSIFLLWRLHHIYFNFAK</sequence>
<dbReference type="EMBL" id="JYDH01000139">
    <property type="protein sequence ID" value="KRY30523.1"/>
    <property type="molecule type" value="Genomic_DNA"/>
</dbReference>
<evidence type="ECO:0000313" key="1">
    <source>
        <dbReference type="EMBL" id="KRY30523.1"/>
    </source>
</evidence>
<evidence type="ECO:0000313" key="2">
    <source>
        <dbReference type="Proteomes" id="UP000054776"/>
    </source>
</evidence>
<accession>A0A0V1B0F4</accession>
<proteinExistence type="predicted"/>
<reference evidence="1 2" key="1">
    <citation type="submission" date="2015-01" db="EMBL/GenBank/DDBJ databases">
        <title>Evolution of Trichinella species and genotypes.</title>
        <authorList>
            <person name="Korhonen P.K."/>
            <person name="Edoardo P."/>
            <person name="Giuseppe L.R."/>
            <person name="Gasser R.B."/>
        </authorList>
    </citation>
    <scope>NUCLEOTIDE SEQUENCE [LARGE SCALE GENOMIC DNA]</scope>
    <source>
        <strain evidence="1">ISS3</strain>
    </source>
</reference>
<organism evidence="1 2">
    <name type="scientific">Trichinella spiralis</name>
    <name type="common">Trichina worm</name>
    <dbReference type="NCBI Taxonomy" id="6334"/>
    <lineage>
        <taxon>Eukaryota</taxon>
        <taxon>Metazoa</taxon>
        <taxon>Ecdysozoa</taxon>
        <taxon>Nematoda</taxon>
        <taxon>Enoplea</taxon>
        <taxon>Dorylaimia</taxon>
        <taxon>Trichinellida</taxon>
        <taxon>Trichinellidae</taxon>
        <taxon>Trichinella</taxon>
    </lineage>
</organism>
<keyword evidence="2" id="KW-1185">Reference proteome</keyword>
<dbReference type="InParanoid" id="A0A0V1B0F4"/>
<protein>
    <submittedName>
        <fullName evidence="1">Uncharacterized protein</fullName>
    </submittedName>
</protein>
<comment type="caution">
    <text evidence="1">The sequence shown here is derived from an EMBL/GenBank/DDBJ whole genome shotgun (WGS) entry which is preliminary data.</text>
</comment>